<dbReference type="HOGENOM" id="CLU_015706_2_0_6"/>
<feature type="domain" description="CBM2" evidence="7">
    <location>
        <begin position="19"/>
        <end position="125"/>
    </location>
</feature>
<keyword evidence="2" id="KW-0378">Hydrolase</keyword>
<dbReference type="RefSeq" id="WP_011469412.1">
    <property type="nucleotide sequence ID" value="NC_007912.1"/>
</dbReference>
<dbReference type="AlphaFoldDB" id="Q21GI3"/>
<dbReference type="KEGG" id="sde:Sde_2939"/>
<dbReference type="STRING" id="203122.Sde_2939"/>
<evidence type="ECO:0000256" key="3">
    <source>
        <dbReference type="ARBA" id="ARBA00023157"/>
    </source>
</evidence>
<evidence type="ECO:0000256" key="4">
    <source>
        <dbReference type="ARBA" id="ARBA00023295"/>
    </source>
</evidence>
<dbReference type="PROSITE" id="PS00561">
    <property type="entry name" value="CBM2_A"/>
    <property type="match status" value="1"/>
</dbReference>
<evidence type="ECO:0000313" key="9">
    <source>
        <dbReference type="Proteomes" id="UP000001947"/>
    </source>
</evidence>
<dbReference type="InterPro" id="IPR012291">
    <property type="entry name" value="CBM2_carb-bd_dom_sf"/>
</dbReference>
<dbReference type="PROSITE" id="PS51173">
    <property type="entry name" value="CBM2"/>
    <property type="match status" value="1"/>
</dbReference>
<dbReference type="Pfam" id="PF00553">
    <property type="entry name" value="CBM_2"/>
    <property type="match status" value="1"/>
</dbReference>
<dbReference type="GeneID" id="98614581"/>
<keyword evidence="4" id="KW-0326">Glycosidase</keyword>
<protein>
    <submittedName>
        <fullName evidence="8">Putative polysaccharide-binding protein</fullName>
    </submittedName>
</protein>
<evidence type="ECO:0000256" key="2">
    <source>
        <dbReference type="ARBA" id="ARBA00022801"/>
    </source>
</evidence>
<dbReference type="GO" id="GO:0030247">
    <property type="term" value="F:polysaccharide binding"/>
    <property type="evidence" value="ECO:0007669"/>
    <property type="project" value="UniProtKB-UniRule"/>
</dbReference>
<dbReference type="SMART" id="SM00637">
    <property type="entry name" value="CBD_II"/>
    <property type="match status" value="1"/>
</dbReference>
<evidence type="ECO:0000256" key="5">
    <source>
        <dbReference type="SAM" id="MobiDB-lite"/>
    </source>
</evidence>
<dbReference type="OrthoDB" id="9778998at2"/>
<feature type="signal peptide" evidence="6">
    <location>
        <begin position="1"/>
        <end position="22"/>
    </location>
</feature>
<feature type="chain" id="PRO_5004199885" evidence="6">
    <location>
        <begin position="23"/>
        <end position="787"/>
    </location>
</feature>
<dbReference type="Proteomes" id="UP000001947">
    <property type="component" value="Chromosome"/>
</dbReference>
<dbReference type="CAZy" id="CBM2">
    <property type="family name" value="Carbohydrate-Binding Module Family 2"/>
</dbReference>
<evidence type="ECO:0000256" key="6">
    <source>
        <dbReference type="SAM" id="SignalP"/>
    </source>
</evidence>
<dbReference type="InterPro" id="IPR008965">
    <property type="entry name" value="CBM2/CBM3_carb-bd_dom_sf"/>
</dbReference>
<dbReference type="eggNOG" id="COG4880">
    <property type="taxonomic scope" value="Bacteria"/>
</dbReference>
<reference evidence="8 9" key="1">
    <citation type="journal article" date="2008" name="PLoS Genet.">
        <title>Complete genome sequence of the complex carbohydrate-degrading marine bacterium, Saccharophagus degradans strain 2-40 T.</title>
        <authorList>
            <person name="Weiner R.M."/>
            <person name="Taylor L.E.II."/>
            <person name="Henrissat B."/>
            <person name="Hauser L."/>
            <person name="Land M."/>
            <person name="Coutinho P.M."/>
            <person name="Rancurel C."/>
            <person name="Saunders E.H."/>
            <person name="Longmire A.G."/>
            <person name="Zhang H."/>
            <person name="Bayer E.A."/>
            <person name="Gilbert H.J."/>
            <person name="Larimer F."/>
            <person name="Zhulin I.B."/>
            <person name="Ekborg N.A."/>
            <person name="Lamed R."/>
            <person name="Richardson P.M."/>
            <person name="Borovok I."/>
            <person name="Hutcheson S."/>
        </authorList>
    </citation>
    <scope>NUCLEOTIDE SEQUENCE [LARGE SCALE GENOMIC DNA]</scope>
    <source>
        <strain evidence="9">2-40 / ATCC 43961 / DSM 17024</strain>
    </source>
</reference>
<dbReference type="Gene3D" id="2.60.40.290">
    <property type="match status" value="1"/>
</dbReference>
<accession>Q21GI3</accession>
<organism evidence="8 9">
    <name type="scientific">Saccharophagus degradans (strain 2-40 / ATCC 43961 / DSM 17024)</name>
    <dbReference type="NCBI Taxonomy" id="203122"/>
    <lineage>
        <taxon>Bacteria</taxon>
        <taxon>Pseudomonadati</taxon>
        <taxon>Pseudomonadota</taxon>
        <taxon>Gammaproteobacteria</taxon>
        <taxon>Cellvibrionales</taxon>
        <taxon>Cellvibrionaceae</taxon>
        <taxon>Saccharophagus</taxon>
    </lineage>
</organism>
<sequence>MLRKLNFILAPLGMVLGVNTYADVSCAVSGSVWNNGYVANVAVTNAGESLQEGWSVALLFDNTPTINNSWSAELAVDGNVLTASNVAWNANLAAGQSAHFGFVGSYSGEFELPECFVGALDDDTALEDYLKQGVHNHLNLRIANSASGSSSSSSSSGASSSSSSSSASSASSTSSGSPVAEPDTQPDDITNTQEDGVDEADIIESDGNHFFVVRSSLYFTGTSSSTSGSSSSSASSSGSGGYGDYTQGVLIEAYSKDSAAGTTQHVGQVTLPYEENYLHVSGAYFRKTPQGNRLAIVSNTRESQPYYWSYGYGYYPYYQISNKVAISVANIDTPELMDEAERITFDGDLVSSRRIGSKLYIASRYSPNLNRLGFDFSSSASNEENAQRLDEAPLADLLPHVYDENGVGTPLVTAADCTVPEWPESVDVYAGSLLVITQIDLDNNLAISSRCLPASATEIYSSADAIYAFSNAFYAGVKVHKFTLKNDAQESEISYKGSVKLPGFIACSNQSYCFGEQDGALRVLYRVSNYSDATPYRIAVIKQSPSSAEGLDIIATLPNAERPASIGKPGEIVYAMRSFGDHAYVVTFDRIDPLYAIDFSNPADPYIAGELEVTGVSDYLHPVGENLLLGVGRDAIFDEARNLTWFQGVKVELFDVSDPTNLRSLGSEVIGKRESSTTLSFDARGIAFSHDENGIRFAIPVKMHDKPIGPANTDALNQYYSWTHTGLYVYQIETQPNTDASLSRLGILKTDIGEASVRYDRGVIDGDAVYYLHNYHMFSSLINYLAQ</sequence>
<dbReference type="SUPFAM" id="SSF49384">
    <property type="entry name" value="Carbohydrate-binding domain"/>
    <property type="match status" value="1"/>
</dbReference>
<evidence type="ECO:0000259" key="7">
    <source>
        <dbReference type="PROSITE" id="PS51173"/>
    </source>
</evidence>
<gene>
    <name evidence="8" type="primary">cbm2F</name>
    <name evidence="8" type="ordered locus">Sde_2939</name>
</gene>
<keyword evidence="3" id="KW-1015">Disulfide bond</keyword>
<feature type="region of interest" description="Disordered" evidence="5">
    <location>
        <begin position="145"/>
        <end position="193"/>
    </location>
</feature>
<keyword evidence="1 6" id="KW-0732">Signal</keyword>
<evidence type="ECO:0000313" key="8">
    <source>
        <dbReference type="EMBL" id="ABD82196.1"/>
    </source>
</evidence>
<dbReference type="EMBL" id="CP000282">
    <property type="protein sequence ID" value="ABD82196.1"/>
    <property type="molecule type" value="Genomic_DNA"/>
</dbReference>
<proteinExistence type="predicted"/>
<name>Q21GI3_SACD2</name>
<dbReference type="GO" id="GO:0004553">
    <property type="term" value="F:hydrolase activity, hydrolyzing O-glycosyl compounds"/>
    <property type="evidence" value="ECO:0007669"/>
    <property type="project" value="InterPro"/>
</dbReference>
<dbReference type="InterPro" id="IPR001919">
    <property type="entry name" value="CBD2"/>
</dbReference>
<dbReference type="GO" id="GO:0005975">
    <property type="term" value="P:carbohydrate metabolic process"/>
    <property type="evidence" value="ECO:0007669"/>
    <property type="project" value="InterPro"/>
</dbReference>
<keyword evidence="9" id="KW-1185">Reference proteome</keyword>
<dbReference type="Pfam" id="PF09826">
    <property type="entry name" value="Beta_propel"/>
    <property type="match status" value="1"/>
</dbReference>
<evidence type="ECO:0000256" key="1">
    <source>
        <dbReference type="ARBA" id="ARBA00022729"/>
    </source>
</evidence>
<feature type="compositionally biased region" description="Low complexity" evidence="5">
    <location>
        <begin position="145"/>
        <end position="177"/>
    </location>
</feature>
<dbReference type="InterPro" id="IPR019198">
    <property type="entry name" value="Beta_propeller_containing"/>
</dbReference>
<dbReference type="InterPro" id="IPR018366">
    <property type="entry name" value="CBM2_CS"/>
</dbReference>